<dbReference type="EMBL" id="CM042011">
    <property type="protein sequence ID" value="KAI3765718.1"/>
    <property type="molecule type" value="Genomic_DNA"/>
</dbReference>
<proteinExistence type="predicted"/>
<sequence>MDRNGDRPHDIEPATLHSLIKMSSRFASTTRIPYSYSFFEVKRCPGKAPTRVVNKHMLVKNKGEQLFNILPLAYLCRHFNQPNGHSLYRFIGLSKVSKLPTQTILEMHIVVYSLVIPEDVGFPGVFCSTTVLVDLFGKNLAIRYLAADGLFPEWKIWTQFLDESTEGLR</sequence>
<evidence type="ECO:0000313" key="2">
    <source>
        <dbReference type="Proteomes" id="UP001055811"/>
    </source>
</evidence>
<reference evidence="1 2" key="2">
    <citation type="journal article" date="2022" name="Mol. Ecol. Resour.">
        <title>The genomes of chicory, endive, great burdock and yacon provide insights into Asteraceae paleo-polyploidization history and plant inulin production.</title>
        <authorList>
            <person name="Fan W."/>
            <person name="Wang S."/>
            <person name="Wang H."/>
            <person name="Wang A."/>
            <person name="Jiang F."/>
            <person name="Liu H."/>
            <person name="Zhao H."/>
            <person name="Xu D."/>
            <person name="Zhang Y."/>
        </authorList>
    </citation>
    <scope>NUCLEOTIDE SEQUENCE [LARGE SCALE GENOMIC DNA]</scope>
    <source>
        <strain evidence="2">cv. Punajuju</strain>
        <tissue evidence="1">Leaves</tissue>
    </source>
</reference>
<evidence type="ECO:0000313" key="1">
    <source>
        <dbReference type="EMBL" id="KAI3765718.1"/>
    </source>
</evidence>
<comment type="caution">
    <text evidence="1">The sequence shown here is derived from an EMBL/GenBank/DDBJ whole genome shotgun (WGS) entry which is preliminary data.</text>
</comment>
<accession>A0ACB9F492</accession>
<keyword evidence="2" id="KW-1185">Reference proteome</keyword>
<dbReference type="Proteomes" id="UP001055811">
    <property type="component" value="Linkage Group LG03"/>
</dbReference>
<gene>
    <name evidence="1" type="ORF">L2E82_15760</name>
</gene>
<protein>
    <submittedName>
        <fullName evidence="1">Uncharacterized protein</fullName>
    </submittedName>
</protein>
<reference evidence="2" key="1">
    <citation type="journal article" date="2022" name="Mol. Ecol. Resour.">
        <title>The genomes of chicory, endive, great burdock and yacon provide insights into Asteraceae palaeo-polyploidization history and plant inulin production.</title>
        <authorList>
            <person name="Fan W."/>
            <person name="Wang S."/>
            <person name="Wang H."/>
            <person name="Wang A."/>
            <person name="Jiang F."/>
            <person name="Liu H."/>
            <person name="Zhao H."/>
            <person name="Xu D."/>
            <person name="Zhang Y."/>
        </authorList>
    </citation>
    <scope>NUCLEOTIDE SEQUENCE [LARGE SCALE GENOMIC DNA]</scope>
    <source>
        <strain evidence="2">cv. Punajuju</strain>
    </source>
</reference>
<name>A0ACB9F492_CICIN</name>
<organism evidence="1 2">
    <name type="scientific">Cichorium intybus</name>
    <name type="common">Chicory</name>
    <dbReference type="NCBI Taxonomy" id="13427"/>
    <lineage>
        <taxon>Eukaryota</taxon>
        <taxon>Viridiplantae</taxon>
        <taxon>Streptophyta</taxon>
        <taxon>Embryophyta</taxon>
        <taxon>Tracheophyta</taxon>
        <taxon>Spermatophyta</taxon>
        <taxon>Magnoliopsida</taxon>
        <taxon>eudicotyledons</taxon>
        <taxon>Gunneridae</taxon>
        <taxon>Pentapetalae</taxon>
        <taxon>asterids</taxon>
        <taxon>campanulids</taxon>
        <taxon>Asterales</taxon>
        <taxon>Asteraceae</taxon>
        <taxon>Cichorioideae</taxon>
        <taxon>Cichorieae</taxon>
        <taxon>Cichoriinae</taxon>
        <taxon>Cichorium</taxon>
    </lineage>
</organism>